<dbReference type="Proteomes" id="UP000552864">
    <property type="component" value="Unassembled WGS sequence"/>
</dbReference>
<comment type="caution">
    <text evidence="1">The sequence shown here is derived from an EMBL/GenBank/DDBJ whole genome shotgun (WGS) entry which is preliminary data.</text>
</comment>
<dbReference type="AlphaFoldDB" id="A0A847SW89"/>
<proteinExistence type="predicted"/>
<evidence type="ECO:0000313" key="1">
    <source>
        <dbReference type="EMBL" id="NLR81272.1"/>
    </source>
</evidence>
<sequence length="230" mass="26357">MPNCPPAARSRKMAEVWIPRKSTNEQPQQPLTQLKAVVLYTYPFLKPTPIPILFNPLKHHLAALQHTLLQSESSEIHQKLLALGNSQMDMYAGELDTTAIFNEVRNWLQERGIYERTAYAAFLLQQHGYVTVVLSDTSRWILQMAADQQLYIHLHPGRYSPHTFRVKATALKTALAYRVAERHRLLTGDLLRDLNVLRKDLQLSPLRSATESSHIMEIIDLLKRTGSEEI</sequence>
<reference evidence="1 2" key="1">
    <citation type="submission" date="2020-04" db="EMBL/GenBank/DDBJ databases">
        <authorList>
            <person name="Yin C."/>
        </authorList>
    </citation>
    <scope>NUCLEOTIDE SEQUENCE [LARGE SCALE GENOMIC DNA]</scope>
    <source>
        <strain evidence="1 2">Ak56</strain>
    </source>
</reference>
<dbReference type="EMBL" id="JABAHZ010000005">
    <property type="protein sequence ID" value="NLR81272.1"/>
    <property type="molecule type" value="Genomic_DNA"/>
</dbReference>
<gene>
    <name evidence="1" type="ORF">HGH91_21780</name>
</gene>
<keyword evidence="2" id="KW-1185">Reference proteome</keyword>
<protein>
    <submittedName>
        <fullName evidence="1">Uncharacterized protein</fullName>
    </submittedName>
</protein>
<organism evidence="1 2">
    <name type="scientific">Chitinophaga eiseniae</name>
    <dbReference type="NCBI Taxonomy" id="634771"/>
    <lineage>
        <taxon>Bacteria</taxon>
        <taxon>Pseudomonadati</taxon>
        <taxon>Bacteroidota</taxon>
        <taxon>Chitinophagia</taxon>
        <taxon>Chitinophagales</taxon>
        <taxon>Chitinophagaceae</taxon>
        <taxon>Chitinophaga</taxon>
    </lineage>
</organism>
<accession>A0A847SW89</accession>
<evidence type="ECO:0000313" key="2">
    <source>
        <dbReference type="Proteomes" id="UP000552864"/>
    </source>
</evidence>
<name>A0A847SW89_9BACT</name>
<dbReference type="RefSeq" id="WP_168740907.1">
    <property type="nucleotide sequence ID" value="NZ_JABAHZ010000005.1"/>
</dbReference>